<dbReference type="EMBL" id="LT906435">
    <property type="protein sequence ID" value="SNU82750.1"/>
    <property type="molecule type" value="Genomic_DNA"/>
</dbReference>
<feature type="domain" description="PilX/PilW C-terminal" evidence="1">
    <location>
        <begin position="98"/>
        <end position="162"/>
    </location>
</feature>
<evidence type="ECO:0000313" key="3">
    <source>
        <dbReference type="Proteomes" id="UP000215126"/>
    </source>
</evidence>
<name>A0A239SBG6_9BURK</name>
<dbReference type="STRING" id="93222.NA29_09975"/>
<evidence type="ECO:0000259" key="1">
    <source>
        <dbReference type="Pfam" id="PF13681"/>
    </source>
</evidence>
<accession>A0A239SBG6</accession>
<sequence length="213" mass="23512">MVGVFIVMWLAALIALGVSGMQHRELATRFIAYTNDRVFAFGAAHDALRAARERLVGGAHAPDIAVPYEFDEGPHGVIAARYRDGSREPNQMANWVGIGWNDTRIVSVNSARYFIERIAFTEYLPDAHAAKAARQSLVRRYRVSAMGCGKLPGTRVFLQAIYEVRASRGRTAGGGAAPISFSSRRLNWREVATWHDNAITTPVQGARREHCDA</sequence>
<dbReference type="Proteomes" id="UP000215126">
    <property type="component" value="Chromosome 1"/>
</dbReference>
<dbReference type="Pfam" id="PF13681">
    <property type="entry name" value="PilX"/>
    <property type="match status" value="1"/>
</dbReference>
<evidence type="ECO:0000313" key="2">
    <source>
        <dbReference type="EMBL" id="SNU82750.1"/>
    </source>
</evidence>
<dbReference type="OrthoDB" id="8941761at2"/>
<gene>
    <name evidence="2" type="ORF">SAMEA4530655_01136</name>
</gene>
<dbReference type="GeneID" id="88093816"/>
<dbReference type="RefSeq" id="WP_039396670.1">
    <property type="nucleotide sequence ID" value="NZ_CP010431.2"/>
</dbReference>
<reference evidence="2 3" key="1">
    <citation type="submission" date="2017-06" db="EMBL/GenBank/DDBJ databases">
        <authorList>
            <consortium name="Pathogen Informatics"/>
        </authorList>
    </citation>
    <scope>NUCLEOTIDE SEQUENCE [LARGE SCALE GENOMIC DNA]</scope>
    <source>
        <strain evidence="2 3">NCTC13161</strain>
    </source>
</reference>
<protein>
    <submittedName>
        <fullName evidence="2">Tfp pilus assembly protein PilX</fullName>
    </submittedName>
</protein>
<dbReference type="InterPro" id="IPR025205">
    <property type="entry name" value="PilX/PilW_C"/>
</dbReference>
<dbReference type="AlphaFoldDB" id="A0A239SBG6"/>
<keyword evidence="3" id="KW-1185">Reference proteome</keyword>
<proteinExistence type="predicted"/>
<organism evidence="2 3">
    <name type="scientific">Pandoraea sputorum</name>
    <dbReference type="NCBI Taxonomy" id="93222"/>
    <lineage>
        <taxon>Bacteria</taxon>
        <taxon>Pseudomonadati</taxon>
        <taxon>Pseudomonadota</taxon>
        <taxon>Betaproteobacteria</taxon>
        <taxon>Burkholderiales</taxon>
        <taxon>Burkholderiaceae</taxon>
        <taxon>Pandoraea</taxon>
    </lineage>
</organism>
<dbReference type="KEGG" id="pspu:NA29_09975"/>